<proteinExistence type="inferred from homology"/>
<keyword evidence="13" id="KW-0378">Hydrolase</keyword>
<dbReference type="Proteomes" id="UP000075398">
    <property type="component" value="Unassembled WGS sequence"/>
</dbReference>
<evidence type="ECO:0000256" key="10">
    <source>
        <dbReference type="ARBA" id="ARBA00047936"/>
    </source>
</evidence>
<comment type="function">
    <text evidence="11">Part of the ABC transporter complex WtpABC involved in molybdate/tungstate import. Responsible for energy coupling to the transport system.</text>
</comment>
<evidence type="ECO:0000256" key="4">
    <source>
        <dbReference type="ARBA" id="ARBA00022741"/>
    </source>
</evidence>
<comment type="catalytic activity">
    <reaction evidence="10">
        <text>tungstate(in) + ATP + H2O = tungstate(out) + ADP + phosphate + H(+)</text>
        <dbReference type="Rhea" id="RHEA:35027"/>
        <dbReference type="ChEBI" id="CHEBI:15377"/>
        <dbReference type="ChEBI" id="CHEBI:15378"/>
        <dbReference type="ChEBI" id="CHEBI:30616"/>
        <dbReference type="ChEBI" id="CHEBI:43474"/>
        <dbReference type="ChEBI" id="CHEBI:46502"/>
        <dbReference type="ChEBI" id="CHEBI:456216"/>
        <dbReference type="EC" id="7.3.2.6"/>
    </reaction>
</comment>
<dbReference type="FunFam" id="3.40.50.300:FF:000425">
    <property type="entry name" value="Probable ABC transporter, ATP-binding subunit"/>
    <property type="match status" value="1"/>
</dbReference>
<gene>
    <name evidence="13" type="primary">malK_1</name>
    <name evidence="13" type="ORF">AMQ22_00146</name>
</gene>
<dbReference type="GO" id="GO:0016887">
    <property type="term" value="F:ATP hydrolysis activity"/>
    <property type="evidence" value="ECO:0007669"/>
    <property type="project" value="InterPro"/>
</dbReference>
<dbReference type="InterPro" id="IPR046342">
    <property type="entry name" value="CBS_dom_sf"/>
</dbReference>
<evidence type="ECO:0000259" key="12">
    <source>
        <dbReference type="PROSITE" id="PS50893"/>
    </source>
</evidence>
<keyword evidence="4" id="KW-0547">Nucleotide-binding</keyword>
<dbReference type="GO" id="GO:0005886">
    <property type="term" value="C:plasma membrane"/>
    <property type="evidence" value="ECO:0007669"/>
    <property type="project" value="UniProtKB-SubCell"/>
</dbReference>
<dbReference type="InterPro" id="IPR003593">
    <property type="entry name" value="AAA+_ATPase"/>
</dbReference>
<dbReference type="SUPFAM" id="SSF54631">
    <property type="entry name" value="CBS-domain pair"/>
    <property type="match status" value="1"/>
</dbReference>
<protein>
    <recommendedName>
        <fullName evidence="9">Molybdate/tungstate import ATP-binding protein WtpC</fullName>
        <ecNumber evidence="8">7.3.2.6</ecNumber>
    </recommendedName>
</protein>
<dbReference type="SUPFAM" id="SSF52540">
    <property type="entry name" value="P-loop containing nucleoside triphosphate hydrolases"/>
    <property type="match status" value="1"/>
</dbReference>
<evidence type="ECO:0000256" key="7">
    <source>
        <dbReference type="ARBA" id="ARBA00038781"/>
    </source>
</evidence>
<comment type="subunit">
    <text evidence="7">The complex is composed of two ATP-binding proteins (WtpC), two transmembrane proteins (WtpB) and a solute-binding protein (WtpA).</text>
</comment>
<evidence type="ECO:0000256" key="5">
    <source>
        <dbReference type="ARBA" id="ARBA00022840"/>
    </source>
</evidence>
<evidence type="ECO:0000256" key="6">
    <source>
        <dbReference type="ARBA" id="ARBA00038307"/>
    </source>
</evidence>
<evidence type="ECO:0000256" key="3">
    <source>
        <dbReference type="ARBA" id="ARBA00022505"/>
    </source>
</evidence>
<evidence type="ECO:0000256" key="11">
    <source>
        <dbReference type="ARBA" id="ARBA00057369"/>
    </source>
</evidence>
<evidence type="ECO:0000313" key="14">
    <source>
        <dbReference type="Proteomes" id="UP000075398"/>
    </source>
</evidence>
<dbReference type="PROSITE" id="PS50893">
    <property type="entry name" value="ABC_TRANSPORTER_2"/>
    <property type="match status" value="1"/>
</dbReference>
<dbReference type="GO" id="GO:1901238">
    <property type="term" value="F:ABC-type tungstate transporter activity"/>
    <property type="evidence" value="ECO:0007669"/>
    <property type="project" value="UniProtKB-EC"/>
</dbReference>
<dbReference type="EC" id="7.3.2.6" evidence="8"/>
<keyword evidence="3" id="KW-0500">Molybdenum</keyword>
<accession>A0A150J8S5</accession>
<dbReference type="PANTHER" id="PTHR43869:SF1">
    <property type="entry name" value="GLYCINE BETAINE_PROLINE BETAINE TRANSPORT SYSTEM ATP-BINDING PROTEIN PROV"/>
    <property type="match status" value="1"/>
</dbReference>
<evidence type="ECO:0000256" key="1">
    <source>
        <dbReference type="ARBA" id="ARBA00004236"/>
    </source>
</evidence>
<evidence type="ECO:0000256" key="8">
    <source>
        <dbReference type="ARBA" id="ARBA00039025"/>
    </source>
</evidence>
<dbReference type="InterPro" id="IPR003439">
    <property type="entry name" value="ABC_transporter-like_ATP-bd"/>
</dbReference>
<evidence type="ECO:0000256" key="2">
    <source>
        <dbReference type="ARBA" id="ARBA00022448"/>
    </source>
</evidence>
<evidence type="ECO:0000256" key="9">
    <source>
        <dbReference type="ARBA" id="ARBA00041133"/>
    </source>
</evidence>
<keyword evidence="2" id="KW-0813">Transport</keyword>
<keyword evidence="5 13" id="KW-0067">ATP-binding</keyword>
<name>A0A150J8S5_9EURY</name>
<dbReference type="Gene3D" id="3.10.580.10">
    <property type="entry name" value="CBS-domain"/>
    <property type="match status" value="1"/>
</dbReference>
<feature type="domain" description="ABC transporter" evidence="12">
    <location>
        <begin position="2"/>
        <end position="230"/>
    </location>
</feature>
<dbReference type="PROSITE" id="PS00211">
    <property type="entry name" value="ABC_TRANSPORTER_1"/>
    <property type="match status" value="1"/>
</dbReference>
<dbReference type="Pfam" id="PF00005">
    <property type="entry name" value="ABC_tran"/>
    <property type="match status" value="1"/>
</dbReference>
<dbReference type="SMART" id="SM00382">
    <property type="entry name" value="AAA"/>
    <property type="match status" value="1"/>
</dbReference>
<dbReference type="EMBL" id="LNGC01000003">
    <property type="protein sequence ID" value="KYC53616.1"/>
    <property type="molecule type" value="Genomic_DNA"/>
</dbReference>
<dbReference type="PANTHER" id="PTHR43869">
    <property type="entry name" value="GLYCINE BETAINE/PROLINE BETAINE TRANSPORT SYSTEM ATP-BINDING PROTEIN PROV"/>
    <property type="match status" value="1"/>
</dbReference>
<organism evidence="13 14">
    <name type="scientific">Candidatus Methanofastidiosum methylothiophilum</name>
    <dbReference type="NCBI Taxonomy" id="1705564"/>
    <lineage>
        <taxon>Archaea</taxon>
        <taxon>Methanobacteriati</taxon>
        <taxon>Methanobacteriota</taxon>
        <taxon>Stenosarchaea group</taxon>
        <taxon>Candidatus Methanofastidiosia</taxon>
        <taxon>Candidatus Methanofastidiosales</taxon>
        <taxon>Candidatus Methanofastidiosaceae</taxon>
        <taxon>Candidatus Methanofastidiosum</taxon>
    </lineage>
</organism>
<dbReference type="AlphaFoldDB" id="A0A150J8S5"/>
<dbReference type="InterPro" id="IPR051921">
    <property type="entry name" value="ABC_osmolyte_uptake_ATP-bind"/>
</dbReference>
<comment type="subcellular location">
    <subcellularLocation>
        <location evidence="1">Cell membrane</location>
    </subcellularLocation>
</comment>
<dbReference type="InterPro" id="IPR027417">
    <property type="entry name" value="P-loop_NTPase"/>
</dbReference>
<dbReference type="InterPro" id="IPR017871">
    <property type="entry name" value="ABC_transporter-like_CS"/>
</dbReference>
<comment type="similarity">
    <text evidence="6">Belongs to the ABC transporter superfamily. Sulfate/tungstate importer (TC 3.A.1.6) family.</text>
</comment>
<dbReference type="GO" id="GO:0005524">
    <property type="term" value="F:ATP binding"/>
    <property type="evidence" value="ECO:0007669"/>
    <property type="project" value="UniProtKB-KW"/>
</dbReference>
<sequence length="358" mass="39998">MTKIYKESKAINDLSFEICKGELFVILGSSGSGKTTTLRLINRLIDPDEGAVYLNSNDTKTMDPVKLRRKIGYVIQQIGLFPHMTVKDNIGLIPRLEKWKEEDISNKVDELLTLVALPPDLFRYRYPNQLSGGQQQRVGLARALVMDPPLLLMDEPFGALDPLLRMQLQNEFLSIKRKLDKTIVFVTHDIEESFILADRIGVMHGGKMLQIGTPSELLFEPSNEIVSKIIGAENKFKAIRFLQAKDVMIPLDKSCLIESDISCKETINMMISHKIDSCIIKKSNSDIAQVSLIELLNEKDKAKSILAIGNKLNVFASNDTLSSIISLLKSSNESMAVIIDRGNVLGIVRINSVLMNLV</sequence>
<reference evidence="13 14" key="1">
    <citation type="journal article" date="2016" name="ISME J.">
        <title>Chasing the elusive Euryarchaeota class WSA2: genomes reveal a uniquely fastidious methyl-reducing methanogen.</title>
        <authorList>
            <person name="Nobu M.K."/>
            <person name="Narihiro T."/>
            <person name="Kuroda K."/>
            <person name="Mei R."/>
            <person name="Liu W.T."/>
        </authorList>
    </citation>
    <scope>NUCLEOTIDE SEQUENCE [LARGE SCALE GENOMIC DNA]</scope>
    <source>
        <strain evidence="13">U1lsi0528_Bin055</strain>
    </source>
</reference>
<comment type="caution">
    <text evidence="13">The sequence shown here is derived from an EMBL/GenBank/DDBJ whole genome shotgun (WGS) entry which is preliminary data.</text>
</comment>
<evidence type="ECO:0000313" key="13">
    <source>
        <dbReference type="EMBL" id="KYC53616.1"/>
    </source>
</evidence>
<dbReference type="Gene3D" id="3.40.50.300">
    <property type="entry name" value="P-loop containing nucleotide triphosphate hydrolases"/>
    <property type="match status" value="1"/>
</dbReference>